<keyword evidence="1" id="KW-0677">Repeat</keyword>
<dbReference type="OMA" id="SHCCGMM"/>
<dbReference type="InterPro" id="IPR046357">
    <property type="entry name" value="PPIase_dom_sf"/>
</dbReference>
<evidence type="ECO:0000256" key="2">
    <source>
        <dbReference type="ARBA" id="ARBA00022803"/>
    </source>
</evidence>
<proteinExistence type="predicted"/>
<dbReference type="GeneID" id="18241127"/>
<name>F4NVC3_BATDJ</name>
<evidence type="ECO:0000256" key="1">
    <source>
        <dbReference type="ARBA" id="ARBA00022737"/>
    </source>
</evidence>
<dbReference type="AlphaFoldDB" id="F4NVC3"/>
<dbReference type="STRING" id="684364.F4NVC3"/>
<dbReference type="InterPro" id="IPR039663">
    <property type="entry name" value="AIP/AIPL1/TTC9"/>
</dbReference>
<sequence>MSVGERARFLCMPEYCQGFVQLETVQRQERLNRANIAKGLPPVRSGAGCCAHASAEIMDTNKDLMLLYGAPLEFEIELVQVQSPNSFVKEPWEMTSLEKYHQIPQCKQDGGVLYKKGDFTGALQKYERALILLESLDTSSVVTDMRREKVESARRAKSGVVSDCTDDDTPETREIDLDTLSMLMQSCRLNYAACKLKLNDSPAAIIQCTQVLASDPNCIKALFRRAQAYTRLGRDLDLADQDLKTLERVLESHPEQYLAGGSEWTEYTRERMQLNAKLKQHAIKEKKMYGKMFECQPTLSN</sequence>
<organism evidence="3 4">
    <name type="scientific">Batrachochytrium dendrobatidis (strain JAM81 / FGSC 10211)</name>
    <name type="common">Frog chytrid fungus</name>
    <dbReference type="NCBI Taxonomy" id="684364"/>
    <lineage>
        <taxon>Eukaryota</taxon>
        <taxon>Fungi</taxon>
        <taxon>Fungi incertae sedis</taxon>
        <taxon>Chytridiomycota</taxon>
        <taxon>Chytridiomycota incertae sedis</taxon>
        <taxon>Chytridiomycetes</taxon>
        <taxon>Rhizophydiales</taxon>
        <taxon>Rhizophydiales incertae sedis</taxon>
        <taxon>Batrachochytrium</taxon>
    </lineage>
</organism>
<keyword evidence="4" id="KW-1185">Reference proteome</keyword>
<accession>F4NVC3</accession>
<evidence type="ECO:0000313" key="4">
    <source>
        <dbReference type="Proteomes" id="UP000007241"/>
    </source>
</evidence>
<dbReference type="Proteomes" id="UP000007241">
    <property type="component" value="Unassembled WGS sequence"/>
</dbReference>
<gene>
    <name evidence="3" type="ORF">BATDEDRAFT_36570</name>
</gene>
<dbReference type="Gene3D" id="3.10.50.40">
    <property type="match status" value="1"/>
</dbReference>
<dbReference type="InterPro" id="IPR011990">
    <property type="entry name" value="TPR-like_helical_dom_sf"/>
</dbReference>
<dbReference type="Gene3D" id="1.25.40.10">
    <property type="entry name" value="Tetratricopeptide repeat domain"/>
    <property type="match status" value="1"/>
</dbReference>
<dbReference type="GO" id="GO:0003755">
    <property type="term" value="F:peptidyl-prolyl cis-trans isomerase activity"/>
    <property type="evidence" value="ECO:0007669"/>
    <property type="project" value="InterPro"/>
</dbReference>
<dbReference type="RefSeq" id="XP_006676465.1">
    <property type="nucleotide sequence ID" value="XM_006676402.1"/>
</dbReference>
<dbReference type="PANTHER" id="PTHR11242">
    <property type="entry name" value="ARYL HYDROCARBON RECEPTOR INTERACTING PROTEIN RELATED"/>
    <property type="match status" value="1"/>
</dbReference>
<reference evidence="3 4" key="1">
    <citation type="submission" date="2009-12" db="EMBL/GenBank/DDBJ databases">
        <title>The draft genome of Batrachochytrium dendrobatidis.</title>
        <authorList>
            <consortium name="US DOE Joint Genome Institute (JGI-PGF)"/>
            <person name="Kuo A."/>
            <person name="Salamov A."/>
            <person name="Schmutz J."/>
            <person name="Lucas S."/>
            <person name="Pitluck S."/>
            <person name="Rosenblum E."/>
            <person name="Stajich J."/>
            <person name="Eisen M."/>
            <person name="Grigoriev I.V."/>
        </authorList>
    </citation>
    <scope>NUCLEOTIDE SEQUENCE [LARGE SCALE GENOMIC DNA]</scope>
    <source>
        <strain evidence="4">JAM81 / FGSC 10211</strain>
    </source>
</reference>
<dbReference type="SUPFAM" id="SSF48452">
    <property type="entry name" value="TPR-like"/>
    <property type="match status" value="1"/>
</dbReference>
<dbReference type="EMBL" id="GL882879">
    <property type="protein sequence ID" value="EGF83673.1"/>
    <property type="molecule type" value="Genomic_DNA"/>
</dbReference>
<dbReference type="HOGENOM" id="CLU_924342_0_0_1"/>
<keyword evidence="2" id="KW-0802">TPR repeat</keyword>
<dbReference type="OrthoDB" id="433738at2759"/>
<dbReference type="InParanoid" id="F4NVC3"/>
<evidence type="ECO:0000313" key="3">
    <source>
        <dbReference type="EMBL" id="EGF83673.1"/>
    </source>
</evidence>
<dbReference type="PANTHER" id="PTHR11242:SF0">
    <property type="entry name" value="TPR_REGION DOMAIN-CONTAINING PROTEIN"/>
    <property type="match status" value="1"/>
</dbReference>
<protein>
    <submittedName>
        <fullName evidence="3">Uncharacterized protein</fullName>
    </submittedName>
</protein>